<evidence type="ECO:0000313" key="5">
    <source>
        <dbReference type="Proteomes" id="UP000198226"/>
    </source>
</evidence>
<dbReference type="SUPFAM" id="SSF52151">
    <property type="entry name" value="FabD/lysophospholipase-like"/>
    <property type="match status" value="1"/>
</dbReference>
<keyword evidence="5" id="KW-1185">Reference proteome</keyword>
<gene>
    <name evidence="4" type="ORF">GA0070623_1405</name>
</gene>
<dbReference type="SUPFAM" id="SSF55048">
    <property type="entry name" value="Probable ACP-binding domain of malonyl-CoA ACP transacylase"/>
    <property type="match status" value="1"/>
</dbReference>
<dbReference type="GO" id="GO:0016740">
    <property type="term" value="F:transferase activity"/>
    <property type="evidence" value="ECO:0007669"/>
    <property type="project" value="UniProtKB-KW"/>
</dbReference>
<keyword evidence="1" id="KW-0808">Transferase</keyword>
<dbReference type="PANTHER" id="PTHR10982">
    <property type="entry name" value="MALONYL COA-ACYL CARRIER PROTEIN TRANSACYLASE"/>
    <property type="match status" value="1"/>
</dbReference>
<organism evidence="4 5">
    <name type="scientific">Micromonospora rifamycinica</name>
    <dbReference type="NCBI Taxonomy" id="291594"/>
    <lineage>
        <taxon>Bacteria</taxon>
        <taxon>Bacillati</taxon>
        <taxon>Actinomycetota</taxon>
        <taxon>Actinomycetes</taxon>
        <taxon>Micromonosporales</taxon>
        <taxon>Micromonosporaceae</taxon>
        <taxon>Micromonospora</taxon>
    </lineage>
</organism>
<dbReference type="EMBL" id="LT607752">
    <property type="protein sequence ID" value="SCG46800.1"/>
    <property type="molecule type" value="Genomic_DNA"/>
</dbReference>
<sequence length="400" mass="42716">MRTMLLFDGLGGANDGLLPALRALYTIPANATYFHATFRVLDEVAAHLAPADRVRLCPDGTTLRQWLTSTTAPPGGIPRDSVTAGLCIHVHQACQLQPVRRHPDDAVAALGHSIGLLAAVLAGLGVRRTDEYLEVAAVCLRLAAITLVRGQQYAGGPTPDPGAVDQYRTRVRRSAPPGPMAALTGLRREELDELLTGAGGTITVSLANAARAHVLSGPTVELLDFYLRHEATFARTGATWAFLNNTIPFHSPLLLPAVRRIAGDRDFVGQLPGGDRLRLPVYATDAPRDLRGAPDLMDEFCQQVLSRPVEWEQVTRHAVTDSAIDRIVDHGPGAGARRFTKECLRDHPRRVAFESAQQFSTPPVSGGQRAMSALSGPGRTTPGNGIGAVRPVPGDHRAGG</sequence>
<dbReference type="PANTHER" id="PTHR10982:SF21">
    <property type="entry name" value="FATTY ACID SYNTHASE SUBUNIT BETA"/>
    <property type="match status" value="1"/>
</dbReference>
<protein>
    <submittedName>
        <fullName evidence="4">Malonyl CoA-acyl carrier protein transacylase</fullName>
    </submittedName>
</protein>
<dbReference type="InterPro" id="IPR050830">
    <property type="entry name" value="Fungal_FAS"/>
</dbReference>
<dbReference type="SMART" id="SM00827">
    <property type="entry name" value="PKS_AT"/>
    <property type="match status" value="1"/>
</dbReference>
<dbReference type="InterPro" id="IPR016036">
    <property type="entry name" value="Malonyl_transacylase_ACP-bd"/>
</dbReference>
<dbReference type="Proteomes" id="UP000198226">
    <property type="component" value="Chromosome I"/>
</dbReference>
<feature type="domain" description="Malonyl-CoA:ACP transacylase (MAT)" evidence="3">
    <location>
        <begin position="36"/>
        <end position="378"/>
    </location>
</feature>
<dbReference type="InterPro" id="IPR016035">
    <property type="entry name" value="Acyl_Trfase/lysoPLipase"/>
</dbReference>
<evidence type="ECO:0000256" key="1">
    <source>
        <dbReference type="ARBA" id="ARBA00022679"/>
    </source>
</evidence>
<dbReference type="InterPro" id="IPR001227">
    <property type="entry name" value="Ac_transferase_dom_sf"/>
</dbReference>
<reference evidence="5" key="1">
    <citation type="submission" date="2016-06" db="EMBL/GenBank/DDBJ databases">
        <authorList>
            <person name="Varghese N."/>
            <person name="Submissions Spin"/>
        </authorList>
    </citation>
    <scope>NUCLEOTIDE SEQUENCE [LARGE SCALE GENOMIC DNA]</scope>
    <source>
        <strain evidence="5">DSM 44983</strain>
    </source>
</reference>
<evidence type="ECO:0000313" key="4">
    <source>
        <dbReference type="EMBL" id="SCG46800.1"/>
    </source>
</evidence>
<feature type="region of interest" description="Disordered" evidence="2">
    <location>
        <begin position="357"/>
        <end position="400"/>
    </location>
</feature>
<dbReference type="AlphaFoldDB" id="A0A125Q1Y7"/>
<evidence type="ECO:0000256" key="2">
    <source>
        <dbReference type="SAM" id="MobiDB-lite"/>
    </source>
</evidence>
<accession>A0A125Q1Y7</accession>
<proteinExistence type="predicted"/>
<dbReference type="Gene3D" id="3.40.366.10">
    <property type="entry name" value="Malonyl-Coenzyme A Acyl Carrier Protein, domain 2"/>
    <property type="match status" value="2"/>
</dbReference>
<dbReference type="InterPro" id="IPR014043">
    <property type="entry name" value="Acyl_transferase_dom"/>
</dbReference>
<name>A0A125Q1Y7_9ACTN</name>
<evidence type="ECO:0000259" key="3">
    <source>
        <dbReference type="SMART" id="SM00827"/>
    </source>
</evidence>